<evidence type="ECO:0000256" key="1">
    <source>
        <dbReference type="ARBA" id="ARBA00022723"/>
    </source>
</evidence>
<feature type="compositionally biased region" description="Basic and acidic residues" evidence="3">
    <location>
        <begin position="8"/>
        <end position="17"/>
    </location>
</feature>
<dbReference type="PANTHER" id="PTHR47425">
    <property type="entry name" value="FARB-RELATED"/>
    <property type="match status" value="1"/>
</dbReference>
<dbReference type="Pfam" id="PF04082">
    <property type="entry name" value="Fungal_trans"/>
    <property type="match status" value="1"/>
</dbReference>
<dbReference type="Proteomes" id="UP001056384">
    <property type="component" value="Chromosome 2"/>
</dbReference>
<sequence length="696" mass="77594">MSTRSRTGRVDSIESKQPRRQANACLRCYEKKVKCDMDALGQPCTGCARDGITCQKRTRKPYPPRKEASSTAASRTEAARSSPTRTSIPSNQMPTPPRSVHSESLPTPLFTPEPFEFSRSYLDNGGPEFFDSVQDISTAMPHANGQDIAMADPVALFNGDEQGYAYLLDICNAERELMPQRHLSHESSTAALGPDELTYAEAKGCFTIPNHAICDDLVQCYFHFVHPTLPIIPIADFLEQYTRGSFDETSLLLLWSLFSVAANYASDTTLALSGHISRHELKQSMYERAKCLCDLGYERNQITIVQSTLLLGLWCSELQDHTQSWHWTGIAISTAQTVGLHRDPNSGHSGSTISTPRQRLWANLWWCCFYRDRLLSLGYGKPLRINADDCDVPMVGSGCMLELPDRAPKAWHKYVPMELPHLWPIWNGLLKLAIVLGNILCVKYQTRKALLDGHSIAALERQIMECLPEKQTRPLSSELLSFFESHASLHVEAAVIALYRPYASDLSSHCAGRLELATAQLANGRVRAAATRAGGILDRILSTNTLRFVGPMMVPLLIPSMAIHSLQAKSHDPFTSSWSRSRLELYLMVLKRLESCHLTMPSTTQVFTQPTGKSLLPFDLSRQSSMSSLDSSYETATPHWPAPSLDLHHQQTSASLPGQPALWQSSGVSHGFDLWNFTPPEDKLFFPFDDINTARI</sequence>
<dbReference type="SMART" id="SM00066">
    <property type="entry name" value="GAL4"/>
    <property type="match status" value="1"/>
</dbReference>
<dbReference type="PANTHER" id="PTHR47425:SF3">
    <property type="entry name" value="ZN(II)2CYS6 TRANSCRIPTION FACTOR (EUROFUNG)"/>
    <property type="match status" value="1"/>
</dbReference>
<feature type="compositionally biased region" description="Low complexity" evidence="3">
    <location>
        <begin position="69"/>
        <end position="87"/>
    </location>
</feature>
<dbReference type="SMART" id="SM00906">
    <property type="entry name" value="Fungal_trans"/>
    <property type="match status" value="1"/>
</dbReference>
<dbReference type="CDD" id="cd00067">
    <property type="entry name" value="GAL4"/>
    <property type="match status" value="1"/>
</dbReference>
<dbReference type="Pfam" id="PF00172">
    <property type="entry name" value="Zn_clus"/>
    <property type="match status" value="1"/>
</dbReference>
<dbReference type="AlphaFoldDB" id="A0A9Q9EG35"/>
<reference evidence="5" key="1">
    <citation type="submission" date="2022-06" db="EMBL/GenBank/DDBJ databases">
        <title>Complete genome sequences of two strains of the flax pathogen Septoria linicola.</title>
        <authorList>
            <person name="Lapalu N."/>
            <person name="Simon A."/>
            <person name="Demenou B."/>
            <person name="Paumier D."/>
            <person name="Guillot M.-P."/>
            <person name="Gout L."/>
            <person name="Valade R."/>
        </authorList>
    </citation>
    <scope>NUCLEOTIDE SEQUENCE</scope>
    <source>
        <strain evidence="5">SE15195</strain>
    </source>
</reference>
<dbReference type="GO" id="GO:0000981">
    <property type="term" value="F:DNA-binding transcription factor activity, RNA polymerase II-specific"/>
    <property type="evidence" value="ECO:0007669"/>
    <property type="project" value="InterPro"/>
</dbReference>
<dbReference type="SUPFAM" id="SSF57701">
    <property type="entry name" value="Zn2/Cys6 DNA-binding domain"/>
    <property type="match status" value="1"/>
</dbReference>
<dbReference type="CDD" id="cd12148">
    <property type="entry name" value="fungal_TF_MHR"/>
    <property type="match status" value="1"/>
</dbReference>
<dbReference type="EMBL" id="CP099419">
    <property type="protein sequence ID" value="USW49590.1"/>
    <property type="molecule type" value="Genomic_DNA"/>
</dbReference>
<dbReference type="InterPro" id="IPR007219">
    <property type="entry name" value="XnlR_reg_dom"/>
</dbReference>
<evidence type="ECO:0000259" key="4">
    <source>
        <dbReference type="PROSITE" id="PS50048"/>
    </source>
</evidence>
<dbReference type="InterPro" id="IPR001138">
    <property type="entry name" value="Zn2Cys6_DnaBD"/>
</dbReference>
<keyword evidence="6" id="KW-1185">Reference proteome</keyword>
<feature type="region of interest" description="Disordered" evidence="3">
    <location>
        <begin position="1"/>
        <end position="21"/>
    </location>
</feature>
<evidence type="ECO:0000313" key="6">
    <source>
        <dbReference type="Proteomes" id="UP001056384"/>
    </source>
</evidence>
<dbReference type="InterPro" id="IPR052761">
    <property type="entry name" value="Fungal_Detox/Toxin_TFs"/>
</dbReference>
<keyword evidence="1" id="KW-0479">Metal-binding</keyword>
<dbReference type="GO" id="GO:0006351">
    <property type="term" value="P:DNA-templated transcription"/>
    <property type="evidence" value="ECO:0007669"/>
    <property type="project" value="InterPro"/>
</dbReference>
<feature type="domain" description="Zn(2)-C6 fungal-type" evidence="4">
    <location>
        <begin position="24"/>
        <end position="56"/>
    </location>
</feature>
<organism evidence="5 6">
    <name type="scientific">Septoria linicola</name>
    <dbReference type="NCBI Taxonomy" id="215465"/>
    <lineage>
        <taxon>Eukaryota</taxon>
        <taxon>Fungi</taxon>
        <taxon>Dikarya</taxon>
        <taxon>Ascomycota</taxon>
        <taxon>Pezizomycotina</taxon>
        <taxon>Dothideomycetes</taxon>
        <taxon>Dothideomycetidae</taxon>
        <taxon>Mycosphaerellales</taxon>
        <taxon>Mycosphaerellaceae</taxon>
        <taxon>Septoria</taxon>
    </lineage>
</organism>
<dbReference type="InterPro" id="IPR036864">
    <property type="entry name" value="Zn2-C6_fun-type_DNA-bd_sf"/>
</dbReference>
<dbReference type="OrthoDB" id="4161332at2759"/>
<protein>
    <recommendedName>
        <fullName evidence="4">Zn(2)-C6 fungal-type domain-containing protein</fullName>
    </recommendedName>
</protein>
<evidence type="ECO:0000256" key="2">
    <source>
        <dbReference type="ARBA" id="ARBA00023242"/>
    </source>
</evidence>
<gene>
    <name evidence="5" type="ORF">Slin15195_G029090</name>
</gene>
<keyword evidence="2" id="KW-0539">Nucleus</keyword>
<accession>A0A9Q9EG35</accession>
<dbReference type="Gene3D" id="4.10.240.10">
    <property type="entry name" value="Zn(2)-C6 fungal-type DNA-binding domain"/>
    <property type="match status" value="1"/>
</dbReference>
<feature type="region of interest" description="Disordered" evidence="3">
    <location>
        <begin position="56"/>
        <end position="106"/>
    </location>
</feature>
<name>A0A9Q9EG35_9PEZI</name>
<proteinExistence type="predicted"/>
<evidence type="ECO:0000313" key="5">
    <source>
        <dbReference type="EMBL" id="USW49590.1"/>
    </source>
</evidence>
<evidence type="ECO:0000256" key="3">
    <source>
        <dbReference type="SAM" id="MobiDB-lite"/>
    </source>
</evidence>
<dbReference type="GO" id="GO:0003677">
    <property type="term" value="F:DNA binding"/>
    <property type="evidence" value="ECO:0007669"/>
    <property type="project" value="InterPro"/>
</dbReference>
<dbReference type="PROSITE" id="PS50048">
    <property type="entry name" value="ZN2_CY6_FUNGAL_2"/>
    <property type="match status" value="1"/>
</dbReference>
<dbReference type="GO" id="GO:0008270">
    <property type="term" value="F:zinc ion binding"/>
    <property type="evidence" value="ECO:0007669"/>
    <property type="project" value="InterPro"/>
</dbReference>